<dbReference type="Proteomes" id="UP000606494">
    <property type="component" value="Unassembled WGS sequence"/>
</dbReference>
<dbReference type="InterPro" id="IPR002669">
    <property type="entry name" value="UreD"/>
</dbReference>
<accession>A0ABR7Y670</accession>
<gene>
    <name evidence="3" type="primary">ureD</name>
    <name evidence="4" type="ORF">H8B17_14505</name>
</gene>
<comment type="subunit">
    <text evidence="3">UreD, UreF and UreG form a complex that acts as a GTP-hydrolysis-dependent molecular chaperone, activating the urease apoprotein by helping to assemble the nickel containing metallocenter of UreC. The UreE protein probably delivers the nickel.</text>
</comment>
<comment type="subcellular location">
    <subcellularLocation>
        <location evidence="3">Cytoplasm</location>
    </subcellularLocation>
</comment>
<dbReference type="RefSeq" id="WP_190309953.1">
    <property type="nucleotide sequence ID" value="NZ_JACNYK010000004.1"/>
</dbReference>
<dbReference type="Pfam" id="PF01774">
    <property type="entry name" value="UreD"/>
    <property type="match status" value="1"/>
</dbReference>
<dbReference type="PANTHER" id="PTHR33643:SF1">
    <property type="entry name" value="UREASE ACCESSORY PROTEIN D"/>
    <property type="match status" value="1"/>
</dbReference>
<dbReference type="EMBL" id="JACNYK010000004">
    <property type="protein sequence ID" value="MBD1426795.1"/>
    <property type="molecule type" value="Genomic_DNA"/>
</dbReference>
<comment type="similarity">
    <text evidence="1 3">Belongs to the UreD family.</text>
</comment>
<comment type="caution">
    <text evidence="4">The sequence shown here is derived from an EMBL/GenBank/DDBJ whole genome shotgun (WGS) entry which is preliminary data.</text>
</comment>
<evidence type="ECO:0000313" key="5">
    <source>
        <dbReference type="Proteomes" id="UP000606494"/>
    </source>
</evidence>
<evidence type="ECO:0000313" key="4">
    <source>
        <dbReference type="EMBL" id="MBD1426795.1"/>
    </source>
</evidence>
<comment type="function">
    <text evidence="3">Required for maturation of urease via the functional incorporation of the urease nickel metallocenter.</text>
</comment>
<proteinExistence type="inferred from homology"/>
<dbReference type="HAMAP" id="MF_01384">
    <property type="entry name" value="UreD"/>
    <property type="match status" value="1"/>
</dbReference>
<dbReference type="PANTHER" id="PTHR33643">
    <property type="entry name" value="UREASE ACCESSORY PROTEIN D"/>
    <property type="match status" value="1"/>
</dbReference>
<evidence type="ECO:0000256" key="1">
    <source>
        <dbReference type="ARBA" id="ARBA00007177"/>
    </source>
</evidence>
<keyword evidence="5" id="KW-1185">Reference proteome</keyword>
<protein>
    <recommendedName>
        <fullName evidence="3">Urease accessory protein UreD</fullName>
    </recommendedName>
</protein>
<sequence>MDSIIKINVERDGHQSRLKESYHNAPYKLTHYGSPRAQDHLEMIIMSASPGIMDKDSLVIDVHVKENAQLKLFTQSFNKLHPMKEGASQETNVLLDKDSVFNYVPHPVTPFKDSIFKTVNTIHVNDGATLIWGDIISAGRVHRDEVFAFRKLHSITRIYQNGKLLVTDNQCLLPQEQPVSDLLFFEGYTHQATLIYCGPFAKLMKGEMDEILTMEYEDVSFGFTECAENTLLLRAVGTDGELLYSFLTMLAQMCWVFTQDQLVTKAEETAGIVAETAPKEAVSTGTEKKVVKRVAAKKTTARKKATPKETASNMIDAKEAVKKKTIAKGKKAVKKTVEQRTVSKKAV</sequence>
<reference evidence="4 5" key="1">
    <citation type="submission" date="2020-08" db="EMBL/GenBank/DDBJ databases">
        <title>Sphingobacterium sp. DN00404 isolated from aquaculture water.</title>
        <authorList>
            <person name="Zhang M."/>
        </authorList>
    </citation>
    <scope>NUCLEOTIDE SEQUENCE [LARGE SCALE GENOMIC DNA]</scope>
    <source>
        <strain evidence="4 5">KCTC 32294</strain>
    </source>
</reference>
<keyword evidence="3" id="KW-0996">Nickel insertion</keyword>
<keyword evidence="2 3" id="KW-0143">Chaperone</keyword>
<evidence type="ECO:0000256" key="2">
    <source>
        <dbReference type="ARBA" id="ARBA00023186"/>
    </source>
</evidence>
<evidence type="ECO:0000256" key="3">
    <source>
        <dbReference type="HAMAP-Rule" id="MF_01384"/>
    </source>
</evidence>
<keyword evidence="3" id="KW-0963">Cytoplasm</keyword>
<organism evidence="4 5">
    <name type="scientific">Sphingobacterium arenae</name>
    <dbReference type="NCBI Taxonomy" id="1280598"/>
    <lineage>
        <taxon>Bacteria</taxon>
        <taxon>Pseudomonadati</taxon>
        <taxon>Bacteroidota</taxon>
        <taxon>Sphingobacteriia</taxon>
        <taxon>Sphingobacteriales</taxon>
        <taxon>Sphingobacteriaceae</taxon>
        <taxon>Sphingobacterium</taxon>
    </lineage>
</organism>
<name>A0ABR7Y670_9SPHI</name>